<dbReference type="CDD" id="cd04077">
    <property type="entry name" value="Peptidases_S8_PCSK9_ProteinaseK_like"/>
    <property type="match status" value="1"/>
</dbReference>
<evidence type="ECO:0000256" key="2">
    <source>
        <dbReference type="ARBA" id="ARBA00022670"/>
    </source>
</evidence>
<feature type="active site" description="Charge relay system" evidence="5">
    <location>
        <position position="274"/>
    </location>
</feature>
<dbReference type="PROSITE" id="PS51892">
    <property type="entry name" value="SUBTILASE"/>
    <property type="match status" value="1"/>
</dbReference>
<dbReference type="PANTHER" id="PTHR43806:SF60">
    <property type="entry name" value="PROPROTEIN CONVERTASE SUBTILISIN_KEXIN TYPE 9"/>
    <property type="match status" value="1"/>
</dbReference>
<evidence type="ECO:0000256" key="5">
    <source>
        <dbReference type="PROSITE-ProRule" id="PRU01240"/>
    </source>
</evidence>
<dbReference type="InterPro" id="IPR022398">
    <property type="entry name" value="Peptidase_S8_His-AS"/>
</dbReference>
<evidence type="ECO:0000259" key="7">
    <source>
        <dbReference type="Pfam" id="PF00082"/>
    </source>
</evidence>
<dbReference type="Gene3D" id="3.40.50.200">
    <property type="entry name" value="Peptidase S8/S53 domain"/>
    <property type="match status" value="1"/>
</dbReference>
<sequence length="308" mass="33289">MAAFYDGNSIFSTSYYEAFHISHSKRLVKLVISSKENDTSAIEAEIPISYHLDRVDQRELPLDGSYNPIGDGEGVDIYVLDSGVSYEHEEFENRAKFAQYDPMDRHLGENRTGRDCYGHGTHVASNAAGRTYGTAKKATVYSVRVLDCEGFGTWSVILEGLDYAMRVIPTRGRPAVVSISVTGGYTQSVNDAIQALYKSGVPVVVAAGNYASDACPWSPASAPNAITVAGSAEGDRLYSKTNYGSCIDIFAPGHNVQGANHMCSDCYQFKSGTSFAAPLVSGAVAILLLQRQPRLTPAQILYQLISLS</sequence>
<evidence type="ECO:0000256" key="3">
    <source>
        <dbReference type="ARBA" id="ARBA00022801"/>
    </source>
</evidence>
<accession>A0AA35RY82</accession>
<dbReference type="GO" id="GO:0006508">
    <property type="term" value="P:proteolysis"/>
    <property type="evidence" value="ECO:0007669"/>
    <property type="project" value="UniProtKB-KW"/>
</dbReference>
<dbReference type="GO" id="GO:0004252">
    <property type="term" value="F:serine-type endopeptidase activity"/>
    <property type="evidence" value="ECO:0007669"/>
    <property type="project" value="UniProtKB-UniRule"/>
</dbReference>
<dbReference type="PROSITE" id="PS00137">
    <property type="entry name" value="SUBTILASE_HIS"/>
    <property type="match status" value="1"/>
</dbReference>
<gene>
    <name evidence="8" type="ORF">GBAR_LOCUS11671</name>
</gene>
<proteinExistence type="inferred from homology"/>
<dbReference type="InterPro" id="IPR050131">
    <property type="entry name" value="Peptidase_S8_subtilisin-like"/>
</dbReference>
<comment type="similarity">
    <text evidence="1 5 6">Belongs to the peptidase S8 family.</text>
</comment>
<feature type="active site" description="Charge relay system" evidence="5">
    <location>
        <position position="81"/>
    </location>
</feature>
<organism evidence="8 9">
    <name type="scientific">Geodia barretti</name>
    <name type="common">Barrett's horny sponge</name>
    <dbReference type="NCBI Taxonomy" id="519541"/>
    <lineage>
        <taxon>Eukaryota</taxon>
        <taxon>Metazoa</taxon>
        <taxon>Porifera</taxon>
        <taxon>Demospongiae</taxon>
        <taxon>Heteroscleromorpha</taxon>
        <taxon>Tetractinellida</taxon>
        <taxon>Astrophorina</taxon>
        <taxon>Geodiidae</taxon>
        <taxon>Geodia</taxon>
    </lineage>
</organism>
<feature type="active site" description="Charge relay system" evidence="5">
    <location>
        <position position="119"/>
    </location>
</feature>
<comment type="caution">
    <text evidence="8">The sequence shown here is derived from an EMBL/GenBank/DDBJ whole genome shotgun (WGS) entry which is preliminary data.</text>
</comment>
<dbReference type="SUPFAM" id="SSF52743">
    <property type="entry name" value="Subtilisin-like"/>
    <property type="match status" value="1"/>
</dbReference>
<dbReference type="Proteomes" id="UP001174909">
    <property type="component" value="Unassembled WGS sequence"/>
</dbReference>
<evidence type="ECO:0000256" key="1">
    <source>
        <dbReference type="ARBA" id="ARBA00011073"/>
    </source>
</evidence>
<dbReference type="GO" id="GO:0005615">
    <property type="term" value="C:extracellular space"/>
    <property type="evidence" value="ECO:0007669"/>
    <property type="project" value="TreeGrafter"/>
</dbReference>
<dbReference type="InterPro" id="IPR000209">
    <property type="entry name" value="Peptidase_S8/S53_dom"/>
</dbReference>
<reference evidence="8" key="1">
    <citation type="submission" date="2023-03" db="EMBL/GenBank/DDBJ databases">
        <authorList>
            <person name="Steffen K."/>
            <person name="Cardenas P."/>
        </authorList>
    </citation>
    <scope>NUCLEOTIDE SEQUENCE</scope>
</reference>
<dbReference type="FunFam" id="3.40.50.200:FF:000016">
    <property type="entry name" value="Proprotein convertase subtilisin/kexin type 9"/>
    <property type="match status" value="1"/>
</dbReference>
<dbReference type="EMBL" id="CASHTH010001752">
    <property type="protein sequence ID" value="CAI8019414.1"/>
    <property type="molecule type" value="Genomic_DNA"/>
</dbReference>
<dbReference type="InterPro" id="IPR023827">
    <property type="entry name" value="Peptidase_S8_Asp-AS"/>
</dbReference>
<name>A0AA35RY82_GEOBA</name>
<dbReference type="PANTHER" id="PTHR43806">
    <property type="entry name" value="PEPTIDASE S8"/>
    <property type="match status" value="1"/>
</dbReference>
<evidence type="ECO:0000313" key="9">
    <source>
        <dbReference type="Proteomes" id="UP001174909"/>
    </source>
</evidence>
<dbReference type="InterPro" id="IPR036852">
    <property type="entry name" value="Peptidase_S8/S53_dom_sf"/>
</dbReference>
<evidence type="ECO:0000313" key="8">
    <source>
        <dbReference type="EMBL" id="CAI8019414.1"/>
    </source>
</evidence>
<keyword evidence="4 5" id="KW-0720">Serine protease</keyword>
<keyword evidence="3 5" id="KW-0378">Hydrolase</keyword>
<dbReference type="InterPro" id="IPR034193">
    <property type="entry name" value="PCSK9_ProteinaseK-like"/>
</dbReference>
<dbReference type="PROSITE" id="PS00138">
    <property type="entry name" value="SUBTILASE_SER"/>
    <property type="match status" value="1"/>
</dbReference>
<dbReference type="InterPro" id="IPR015500">
    <property type="entry name" value="Peptidase_S8_subtilisin-rel"/>
</dbReference>
<dbReference type="InterPro" id="IPR023828">
    <property type="entry name" value="Peptidase_S8_Ser-AS"/>
</dbReference>
<dbReference type="PRINTS" id="PR00723">
    <property type="entry name" value="SUBTILISIN"/>
</dbReference>
<evidence type="ECO:0000256" key="6">
    <source>
        <dbReference type="RuleBase" id="RU003355"/>
    </source>
</evidence>
<dbReference type="AlphaFoldDB" id="A0AA35RY82"/>
<evidence type="ECO:0000256" key="4">
    <source>
        <dbReference type="ARBA" id="ARBA00022825"/>
    </source>
</evidence>
<feature type="domain" description="Peptidase S8/S53" evidence="7">
    <location>
        <begin position="72"/>
        <end position="300"/>
    </location>
</feature>
<protein>
    <submittedName>
        <fullName evidence="8">Extracellular serine proteinase</fullName>
    </submittedName>
</protein>
<keyword evidence="2 5" id="KW-0645">Protease</keyword>
<dbReference type="Pfam" id="PF00082">
    <property type="entry name" value="Peptidase_S8"/>
    <property type="match status" value="1"/>
</dbReference>
<keyword evidence="9" id="KW-1185">Reference proteome</keyword>
<dbReference type="PROSITE" id="PS00136">
    <property type="entry name" value="SUBTILASE_ASP"/>
    <property type="match status" value="1"/>
</dbReference>